<dbReference type="Proteomes" id="UP000887578">
    <property type="component" value="Unplaced"/>
</dbReference>
<keyword evidence="1" id="KW-0812">Transmembrane</keyword>
<keyword evidence="1" id="KW-1133">Transmembrane helix</keyword>
<feature type="transmembrane region" description="Helical" evidence="1">
    <location>
        <begin position="187"/>
        <end position="208"/>
    </location>
</feature>
<organism evidence="2 3">
    <name type="scientific">Panagrolaimus davidi</name>
    <dbReference type="NCBI Taxonomy" id="227884"/>
    <lineage>
        <taxon>Eukaryota</taxon>
        <taxon>Metazoa</taxon>
        <taxon>Ecdysozoa</taxon>
        <taxon>Nematoda</taxon>
        <taxon>Chromadorea</taxon>
        <taxon>Rhabditida</taxon>
        <taxon>Tylenchina</taxon>
        <taxon>Panagrolaimomorpha</taxon>
        <taxon>Panagrolaimoidea</taxon>
        <taxon>Panagrolaimidae</taxon>
        <taxon>Panagrolaimus</taxon>
    </lineage>
</organism>
<sequence length="285" mass="32940">MELFIACIGLILFFEQAENQLHEILPMIKKAIKPNLWFIEIALFILFAGPLYIIIAIPIIKTSTNVLLINSRVIISFLTNLTNSVLLLYIKKLYKIPYKFKWSSEADIIILWIAGILNFIRAVSRATIYCTFLCKKMVPYEAASFSIAQSGFALESFSFYLLILIIERFILISEQPNNENTRRYLSRFTLTFIPFYFFASLIGFVAYYNLSSLYFFSGKTDSVIGINLIVFVQAIYPTSMLFNMTVCLCLASIIEKLYQKGHYRFKKDEMLNENSDYITIVTESL</sequence>
<feature type="transmembrane region" description="Helical" evidence="1">
    <location>
        <begin position="66"/>
        <end position="90"/>
    </location>
</feature>
<dbReference type="WBParaSite" id="PDA_v2.g14076.t1">
    <property type="protein sequence ID" value="PDA_v2.g14076.t1"/>
    <property type="gene ID" value="PDA_v2.g14076"/>
</dbReference>
<feature type="transmembrane region" description="Helical" evidence="1">
    <location>
        <begin position="143"/>
        <end position="166"/>
    </location>
</feature>
<reference evidence="3" key="1">
    <citation type="submission" date="2022-11" db="UniProtKB">
        <authorList>
            <consortium name="WormBaseParasite"/>
        </authorList>
    </citation>
    <scope>IDENTIFICATION</scope>
</reference>
<name>A0A914PH31_9BILA</name>
<dbReference type="AlphaFoldDB" id="A0A914PH31"/>
<proteinExistence type="predicted"/>
<accession>A0A914PH31</accession>
<keyword evidence="1" id="KW-0472">Membrane</keyword>
<keyword evidence="2" id="KW-1185">Reference proteome</keyword>
<feature type="transmembrane region" description="Helical" evidence="1">
    <location>
        <begin position="228"/>
        <end position="254"/>
    </location>
</feature>
<feature type="transmembrane region" description="Helical" evidence="1">
    <location>
        <begin position="36"/>
        <end position="60"/>
    </location>
</feature>
<evidence type="ECO:0000256" key="1">
    <source>
        <dbReference type="SAM" id="Phobius"/>
    </source>
</evidence>
<evidence type="ECO:0000313" key="3">
    <source>
        <dbReference type="WBParaSite" id="PDA_v2.g14076.t1"/>
    </source>
</evidence>
<feature type="transmembrane region" description="Helical" evidence="1">
    <location>
        <begin position="102"/>
        <end position="123"/>
    </location>
</feature>
<evidence type="ECO:0000313" key="2">
    <source>
        <dbReference type="Proteomes" id="UP000887578"/>
    </source>
</evidence>
<protein>
    <submittedName>
        <fullName evidence="3">Uncharacterized protein</fullName>
    </submittedName>
</protein>